<dbReference type="EMBL" id="CP066681">
    <property type="protein sequence ID" value="QQG35154.1"/>
    <property type="molecule type" value="Genomic_DNA"/>
</dbReference>
<dbReference type="Proteomes" id="UP000595362">
    <property type="component" value="Chromosome"/>
</dbReference>
<proteinExistence type="predicted"/>
<gene>
    <name evidence="2" type="ORF">HYS17_06155</name>
</gene>
<reference evidence="2 3" key="1">
    <citation type="submission" date="2020-07" db="EMBL/GenBank/DDBJ databases">
        <title>Huge and variable diversity of episymbiotic CPR bacteria and DPANN archaea in groundwater ecosystems.</title>
        <authorList>
            <person name="He C.Y."/>
            <person name="Keren R."/>
            <person name="Whittaker M."/>
            <person name="Farag I.F."/>
            <person name="Doudna J."/>
            <person name="Cate J.H.D."/>
            <person name="Banfield J.F."/>
        </authorList>
    </citation>
    <scope>NUCLEOTIDE SEQUENCE [LARGE SCALE GENOMIC DNA]</scope>
    <source>
        <strain evidence="2">NC_groundwater_70_Ag_B-0.1um_54_66</strain>
    </source>
</reference>
<accession>A0A7T5R0D9</accession>
<evidence type="ECO:0000256" key="1">
    <source>
        <dbReference type="SAM" id="MobiDB-lite"/>
    </source>
</evidence>
<organism evidence="2 3">
    <name type="scientific">Micavibrio aeruginosavorus</name>
    <dbReference type="NCBI Taxonomy" id="349221"/>
    <lineage>
        <taxon>Bacteria</taxon>
        <taxon>Pseudomonadati</taxon>
        <taxon>Bdellovibrionota</taxon>
        <taxon>Bdellovibrionia</taxon>
        <taxon>Bdellovibrionales</taxon>
        <taxon>Pseudobdellovibrionaceae</taxon>
        <taxon>Micavibrio</taxon>
    </lineage>
</organism>
<feature type="region of interest" description="Disordered" evidence="1">
    <location>
        <begin position="181"/>
        <end position="223"/>
    </location>
</feature>
<evidence type="ECO:0000313" key="2">
    <source>
        <dbReference type="EMBL" id="QQG35154.1"/>
    </source>
</evidence>
<evidence type="ECO:0000313" key="3">
    <source>
        <dbReference type="Proteomes" id="UP000595362"/>
    </source>
</evidence>
<name>A0A7T5R0D9_9BACT</name>
<protein>
    <submittedName>
        <fullName evidence="2">Uncharacterized protein</fullName>
    </submittedName>
</protein>
<sequence length="223" mass="24087">MSQGYVGARTMNKKTGLYAAAIGLLILCLSPGMVLAAHKSKHAKDGHNDDEHHHHSEEIDPLVQEMMEYVKKPAYRVYLSAMTECSSPMISYDAEGRPSTNIDNQKLQSCMEKKGLPVDLRAWSPETSGEGGAGTSVRDFKQNIDNIQKILDEGVAAPVAPVAMPPSVPMQPVPALEVGTVPEAMPPETQKSGQVEAESESKGISKTGTSRPAGKFWVSQDRD</sequence>
<dbReference type="AlphaFoldDB" id="A0A7T5R0D9"/>